<gene>
    <name evidence="4" type="ORF">GCM10017567_51570</name>
</gene>
<feature type="domain" description="Putative zinc-finger" evidence="3">
    <location>
        <begin position="17"/>
        <end position="48"/>
    </location>
</feature>
<organism evidence="4 5">
    <name type="scientific">Amycolatopsis bullii</name>
    <dbReference type="NCBI Taxonomy" id="941987"/>
    <lineage>
        <taxon>Bacteria</taxon>
        <taxon>Bacillati</taxon>
        <taxon>Actinomycetota</taxon>
        <taxon>Actinomycetes</taxon>
        <taxon>Pseudonocardiales</taxon>
        <taxon>Pseudonocardiaceae</taxon>
        <taxon>Amycolatopsis</taxon>
    </lineage>
</organism>
<feature type="transmembrane region" description="Helical" evidence="2">
    <location>
        <begin position="173"/>
        <end position="192"/>
    </location>
</feature>
<name>A0ABQ3KHQ1_9PSEU</name>
<feature type="region of interest" description="Disordered" evidence="1">
    <location>
        <begin position="199"/>
        <end position="242"/>
    </location>
</feature>
<reference evidence="5" key="1">
    <citation type="journal article" date="2019" name="Int. J. Syst. Evol. Microbiol.">
        <title>The Global Catalogue of Microorganisms (GCM) 10K type strain sequencing project: providing services to taxonomists for standard genome sequencing and annotation.</title>
        <authorList>
            <consortium name="The Broad Institute Genomics Platform"/>
            <consortium name="The Broad Institute Genome Sequencing Center for Infectious Disease"/>
            <person name="Wu L."/>
            <person name="Ma J."/>
        </authorList>
    </citation>
    <scope>NUCLEOTIDE SEQUENCE [LARGE SCALE GENOMIC DNA]</scope>
    <source>
        <strain evidence="5">CGMCC 4.7680</strain>
    </source>
</reference>
<evidence type="ECO:0000256" key="2">
    <source>
        <dbReference type="SAM" id="Phobius"/>
    </source>
</evidence>
<feature type="compositionally biased region" description="Basic residues" evidence="1">
    <location>
        <begin position="227"/>
        <end position="242"/>
    </location>
</feature>
<evidence type="ECO:0000259" key="3">
    <source>
        <dbReference type="Pfam" id="PF13490"/>
    </source>
</evidence>
<keyword evidence="2" id="KW-1133">Transmembrane helix</keyword>
<feature type="transmembrane region" description="Helical" evidence="2">
    <location>
        <begin position="124"/>
        <end position="141"/>
    </location>
</feature>
<proteinExistence type="predicted"/>
<feature type="transmembrane region" description="Helical" evidence="2">
    <location>
        <begin position="92"/>
        <end position="112"/>
    </location>
</feature>
<feature type="transmembrane region" description="Helical" evidence="2">
    <location>
        <begin position="148"/>
        <end position="167"/>
    </location>
</feature>
<dbReference type="Proteomes" id="UP000649955">
    <property type="component" value="Unassembled WGS sequence"/>
</dbReference>
<evidence type="ECO:0000313" key="4">
    <source>
        <dbReference type="EMBL" id="GHG25935.1"/>
    </source>
</evidence>
<feature type="compositionally biased region" description="Low complexity" evidence="1">
    <location>
        <begin position="205"/>
        <end position="218"/>
    </location>
</feature>
<keyword evidence="2" id="KW-0812">Transmembrane</keyword>
<evidence type="ECO:0000313" key="5">
    <source>
        <dbReference type="Proteomes" id="UP000649955"/>
    </source>
</evidence>
<dbReference type="EMBL" id="BNAW01000025">
    <property type="protein sequence ID" value="GHG25935.1"/>
    <property type="molecule type" value="Genomic_DNA"/>
</dbReference>
<dbReference type="Pfam" id="PF13490">
    <property type="entry name" value="zf-HC2"/>
    <property type="match status" value="1"/>
</dbReference>
<keyword evidence="5" id="KW-1185">Reference proteome</keyword>
<keyword evidence="2" id="KW-0472">Membrane</keyword>
<comment type="caution">
    <text evidence="4">The sequence shown here is derived from an EMBL/GenBank/DDBJ whole genome shotgun (WGS) entry which is preliminary data.</text>
</comment>
<evidence type="ECO:0000256" key="1">
    <source>
        <dbReference type="SAM" id="MobiDB-lite"/>
    </source>
</evidence>
<accession>A0ABQ3KHQ1</accession>
<dbReference type="InterPro" id="IPR027383">
    <property type="entry name" value="Znf_put"/>
</dbReference>
<protein>
    <submittedName>
        <fullName evidence="4">Membrane protein</fullName>
    </submittedName>
</protein>
<sequence length="242" mass="25595">MTGNFPDPPSDYWSMRCEDCREALSARLDGEAEPASPDAHLASCAECREWFAGAERLRRTMLLRPAPPVPDLTAAILERTPAPSGERWGRRIALAVVAIAQLGLAFAELLGTTHGGVHLGHESSAWNLAVGIGLLTAALLPRTAAGQLPLLTGFVGVLLVLSAGDLAAGRVTLSRLSTHLLVVLGLALLYAVHRAHRDHGTPLPATTTGEGATTSESTVDTPATGRPRPRLFRKQAHVRHAA</sequence>